<keyword evidence="8" id="KW-1185">Reference proteome</keyword>
<sequence length="131" mass="14108">MLPGQDLPLGDTIPSALDLSSEEGPKDMSALVCLIVFLIGFSFSWGPLPLVVALELFPGAIERGRAGGIIQSATWIVGFTITWSYFYVSEILGGIGQVFLCFAFFSLIGGVLVMCMIPESDIQKQEPGFLE</sequence>
<evidence type="ECO:0000256" key="5">
    <source>
        <dbReference type="SAM" id="Phobius"/>
    </source>
</evidence>
<keyword evidence="2 5" id="KW-0812">Transmembrane</keyword>
<protein>
    <recommendedName>
        <fullName evidence="6">Major facilitator superfamily (MFS) profile domain-containing protein</fullName>
    </recommendedName>
</protein>
<reference evidence="7" key="1">
    <citation type="submission" date="2018-11" db="EMBL/GenBank/DDBJ databases">
        <authorList>
            <consortium name="Pathogen Informatics"/>
        </authorList>
    </citation>
    <scope>NUCLEOTIDE SEQUENCE</scope>
</reference>
<organism evidence="7 8">
    <name type="scientific">Protopolystoma xenopodis</name>
    <dbReference type="NCBI Taxonomy" id="117903"/>
    <lineage>
        <taxon>Eukaryota</taxon>
        <taxon>Metazoa</taxon>
        <taxon>Spiralia</taxon>
        <taxon>Lophotrochozoa</taxon>
        <taxon>Platyhelminthes</taxon>
        <taxon>Monogenea</taxon>
        <taxon>Polyopisthocotylea</taxon>
        <taxon>Polystomatidea</taxon>
        <taxon>Polystomatidae</taxon>
        <taxon>Protopolystoma</taxon>
    </lineage>
</organism>
<feature type="transmembrane region" description="Helical" evidence="5">
    <location>
        <begin position="28"/>
        <end position="54"/>
    </location>
</feature>
<keyword evidence="4 5" id="KW-0472">Membrane</keyword>
<evidence type="ECO:0000256" key="4">
    <source>
        <dbReference type="ARBA" id="ARBA00023136"/>
    </source>
</evidence>
<dbReference type="InterPro" id="IPR020846">
    <property type="entry name" value="MFS_dom"/>
</dbReference>
<dbReference type="OrthoDB" id="6612291at2759"/>
<dbReference type="PROSITE" id="PS50850">
    <property type="entry name" value="MFS"/>
    <property type="match status" value="1"/>
</dbReference>
<comment type="caution">
    <text evidence="7">The sequence shown here is derived from an EMBL/GenBank/DDBJ whole genome shotgun (WGS) entry which is preliminary data.</text>
</comment>
<dbReference type="Gene3D" id="1.20.1250.20">
    <property type="entry name" value="MFS general substrate transporter like domains"/>
    <property type="match status" value="1"/>
</dbReference>
<keyword evidence="3 5" id="KW-1133">Transmembrane helix</keyword>
<name>A0A448WPN6_9PLAT</name>
<dbReference type="InterPro" id="IPR050549">
    <property type="entry name" value="MFS_Trehalose_Transporter"/>
</dbReference>
<dbReference type="InterPro" id="IPR036259">
    <property type="entry name" value="MFS_trans_sf"/>
</dbReference>
<dbReference type="Pfam" id="PF00083">
    <property type="entry name" value="Sugar_tr"/>
    <property type="match status" value="1"/>
</dbReference>
<accession>A0A448WPN6</accession>
<proteinExistence type="predicted"/>
<evidence type="ECO:0000313" key="7">
    <source>
        <dbReference type="EMBL" id="VEL17047.1"/>
    </source>
</evidence>
<evidence type="ECO:0000313" key="8">
    <source>
        <dbReference type="Proteomes" id="UP000784294"/>
    </source>
</evidence>
<dbReference type="Proteomes" id="UP000784294">
    <property type="component" value="Unassembled WGS sequence"/>
</dbReference>
<feature type="transmembrane region" description="Helical" evidence="5">
    <location>
        <begin position="66"/>
        <end position="88"/>
    </location>
</feature>
<evidence type="ECO:0000256" key="1">
    <source>
        <dbReference type="ARBA" id="ARBA00004141"/>
    </source>
</evidence>
<comment type="subcellular location">
    <subcellularLocation>
        <location evidence="1">Membrane</location>
        <topology evidence="1">Multi-pass membrane protein</topology>
    </subcellularLocation>
</comment>
<dbReference type="InterPro" id="IPR005828">
    <property type="entry name" value="MFS_sugar_transport-like"/>
</dbReference>
<evidence type="ECO:0000256" key="2">
    <source>
        <dbReference type="ARBA" id="ARBA00022692"/>
    </source>
</evidence>
<dbReference type="GO" id="GO:0022857">
    <property type="term" value="F:transmembrane transporter activity"/>
    <property type="evidence" value="ECO:0007669"/>
    <property type="project" value="InterPro"/>
</dbReference>
<evidence type="ECO:0000259" key="6">
    <source>
        <dbReference type="PROSITE" id="PS50850"/>
    </source>
</evidence>
<dbReference type="SUPFAM" id="SSF103473">
    <property type="entry name" value="MFS general substrate transporter"/>
    <property type="match status" value="1"/>
</dbReference>
<dbReference type="AlphaFoldDB" id="A0A448WPN6"/>
<feature type="transmembrane region" description="Helical" evidence="5">
    <location>
        <begin position="94"/>
        <end position="117"/>
    </location>
</feature>
<gene>
    <name evidence="7" type="ORF">PXEA_LOCUS10487</name>
</gene>
<dbReference type="EMBL" id="CAAALY010030868">
    <property type="protein sequence ID" value="VEL17047.1"/>
    <property type="molecule type" value="Genomic_DNA"/>
</dbReference>
<feature type="domain" description="Major facilitator superfamily (MFS) profile" evidence="6">
    <location>
        <begin position="1"/>
        <end position="121"/>
    </location>
</feature>
<evidence type="ECO:0000256" key="3">
    <source>
        <dbReference type="ARBA" id="ARBA00022989"/>
    </source>
</evidence>
<dbReference type="PANTHER" id="PTHR48021">
    <property type="match status" value="1"/>
</dbReference>
<dbReference type="PANTHER" id="PTHR48021:SF1">
    <property type="entry name" value="GH07001P-RELATED"/>
    <property type="match status" value="1"/>
</dbReference>
<dbReference type="GO" id="GO:0016020">
    <property type="term" value="C:membrane"/>
    <property type="evidence" value="ECO:0007669"/>
    <property type="project" value="UniProtKB-SubCell"/>
</dbReference>